<evidence type="ECO:0000259" key="2">
    <source>
        <dbReference type="Pfam" id="PF00437"/>
    </source>
</evidence>
<reference evidence="3 4" key="1">
    <citation type="submission" date="2021-09" db="EMBL/GenBank/DDBJ databases">
        <title>The complete genome sequence of a new microorganism.</title>
        <authorList>
            <person name="Zi Z."/>
        </authorList>
    </citation>
    <scope>NUCLEOTIDE SEQUENCE [LARGE SCALE GENOMIC DNA]</scope>
    <source>
        <strain evidence="3 4">WGZ8</strain>
    </source>
</reference>
<dbReference type="InterPro" id="IPR050921">
    <property type="entry name" value="T4SS_GSP_E_ATPase"/>
</dbReference>
<evidence type="ECO:0000313" key="3">
    <source>
        <dbReference type="EMBL" id="MBZ6078917.1"/>
    </source>
</evidence>
<evidence type="ECO:0000256" key="1">
    <source>
        <dbReference type="ARBA" id="ARBA00006611"/>
    </source>
</evidence>
<dbReference type="InterPro" id="IPR001482">
    <property type="entry name" value="T2SS/T4SS_dom"/>
</dbReference>
<sequence length="394" mass="43921">MLQFTNWKGQDRYIGKEAFRLDQKEDLQELLIFAVHQRASDVIFQTGRPVFAEIHGHLFALTRFQLQNNDLHRIFLWMTGQPNAVGRLDSGEEIDAAFSINDRSQTDDFGEPVSLRFRLNITAMQYQGAGDGYQAVLRSIPSTAPTFDEIGFPADLIPYIAPSQGAVLIAGPTGSGKTTTFAACIRHVLEGHTTIRGNILTYESPIEYSYDNIVSPVATIAQHQIGQHIPSFAAGVRNSLRRKPGLIVIGEMRDSETIEAAMEAANTGHPVYSTVHANSVSLIFKRMMLKFSADQQFQAFHDILDTTKVLMSQTLQPKIGGGRCCLREWLIITDEIARQIELAGPERHVRLIREVMDSDARQMPMNRAVASAVKAGLIDDPTAEFVLRRYGYLT</sequence>
<keyword evidence="4" id="KW-1185">Reference proteome</keyword>
<name>A0ABS7VTL7_9HYPH</name>
<dbReference type="Gene3D" id="3.30.450.90">
    <property type="match status" value="1"/>
</dbReference>
<dbReference type="PANTHER" id="PTHR30486:SF6">
    <property type="entry name" value="TYPE IV PILUS RETRACTATION ATPASE PILT"/>
    <property type="match status" value="1"/>
</dbReference>
<dbReference type="Proteomes" id="UP000704176">
    <property type="component" value="Unassembled WGS sequence"/>
</dbReference>
<dbReference type="EMBL" id="JAIRBM010000024">
    <property type="protein sequence ID" value="MBZ6078917.1"/>
    <property type="molecule type" value="Genomic_DNA"/>
</dbReference>
<gene>
    <name evidence="3" type="primary">tadA</name>
    <name evidence="3" type="ORF">K9B37_21910</name>
</gene>
<protein>
    <submittedName>
        <fullName evidence="3">Flp pilus assembly complex ATPase component TadA</fullName>
    </submittedName>
</protein>
<feature type="domain" description="Bacterial type II secretion system protein E" evidence="2">
    <location>
        <begin position="134"/>
        <end position="318"/>
    </location>
</feature>
<accession>A0ABS7VTL7</accession>
<dbReference type="PANTHER" id="PTHR30486">
    <property type="entry name" value="TWITCHING MOTILITY PROTEIN PILT"/>
    <property type="match status" value="1"/>
</dbReference>
<evidence type="ECO:0000313" key="4">
    <source>
        <dbReference type="Proteomes" id="UP000704176"/>
    </source>
</evidence>
<proteinExistence type="inferred from homology"/>
<dbReference type="RefSeq" id="WP_224315669.1">
    <property type="nucleotide sequence ID" value="NZ_JAIRBM010000024.1"/>
</dbReference>
<dbReference type="Pfam" id="PF00437">
    <property type="entry name" value="T2SSE"/>
    <property type="match status" value="1"/>
</dbReference>
<comment type="caution">
    <text evidence="3">The sequence shown here is derived from an EMBL/GenBank/DDBJ whole genome shotgun (WGS) entry which is preliminary data.</text>
</comment>
<dbReference type="Gene3D" id="3.40.50.300">
    <property type="entry name" value="P-loop containing nucleotide triphosphate hydrolases"/>
    <property type="match status" value="1"/>
</dbReference>
<dbReference type="SUPFAM" id="SSF52540">
    <property type="entry name" value="P-loop containing nucleoside triphosphate hydrolases"/>
    <property type="match status" value="1"/>
</dbReference>
<dbReference type="InterPro" id="IPR027417">
    <property type="entry name" value="P-loop_NTPase"/>
</dbReference>
<comment type="similarity">
    <text evidence="1">Belongs to the GSP E family.</text>
</comment>
<organism evidence="3 4">
    <name type="scientific">Microvirga puerhi</name>
    <dbReference type="NCBI Taxonomy" id="2876078"/>
    <lineage>
        <taxon>Bacteria</taxon>
        <taxon>Pseudomonadati</taxon>
        <taxon>Pseudomonadota</taxon>
        <taxon>Alphaproteobacteria</taxon>
        <taxon>Hyphomicrobiales</taxon>
        <taxon>Methylobacteriaceae</taxon>
        <taxon>Microvirga</taxon>
    </lineage>
</organism>